<name>A0A822N3G7_9VIBR</name>
<reference evidence="2" key="1">
    <citation type="submission" date="2014-06" db="EMBL/GenBank/DDBJ databases">
        <authorList>
            <person name="Le Roux Frederique"/>
        </authorList>
    </citation>
    <scope>NUCLEOTIDE SEQUENCE [LARGE SCALE GENOMIC DNA]</scope>
    <source>
        <strain evidence="2">J5-5</strain>
    </source>
</reference>
<gene>
    <name evidence="1" type="ORF">VCR5J5_650004</name>
</gene>
<dbReference type="EMBL" id="CCJV01000128">
    <property type="protein sequence ID" value="CDT52960.1"/>
    <property type="molecule type" value="Genomic_DNA"/>
</dbReference>
<organism evidence="1 2">
    <name type="scientific">Vibrio crassostreae</name>
    <dbReference type="NCBI Taxonomy" id="246167"/>
    <lineage>
        <taxon>Bacteria</taxon>
        <taxon>Pseudomonadati</taxon>
        <taxon>Pseudomonadota</taxon>
        <taxon>Gammaproteobacteria</taxon>
        <taxon>Vibrionales</taxon>
        <taxon>Vibrionaceae</taxon>
        <taxon>Vibrio</taxon>
    </lineage>
</organism>
<accession>A0A822N3G7</accession>
<comment type="caution">
    <text evidence="1">The sequence shown here is derived from an EMBL/GenBank/DDBJ whole genome shotgun (WGS) entry which is preliminary data.</text>
</comment>
<dbReference type="RefSeq" id="WP_269058157.1">
    <property type="nucleotide sequence ID" value="NZ_CAWQCV010000086.1"/>
</dbReference>
<dbReference type="Proteomes" id="UP000049495">
    <property type="component" value="Unassembled WGS sequence"/>
</dbReference>
<sequence>MILKKTSEHKKALPMWQGLKERFWHDEGGCYLDWHWQLETLAS</sequence>
<evidence type="ECO:0000313" key="1">
    <source>
        <dbReference type="EMBL" id="CDT52960.1"/>
    </source>
</evidence>
<protein>
    <submittedName>
        <fullName evidence="1">Uncharacterized protein</fullName>
    </submittedName>
</protein>
<proteinExistence type="predicted"/>
<dbReference type="AlphaFoldDB" id="A0A822N3G7"/>
<evidence type="ECO:0000313" key="2">
    <source>
        <dbReference type="Proteomes" id="UP000049495"/>
    </source>
</evidence>